<gene>
    <name evidence="3" type="ORF">RIdsm_03381</name>
    <name evidence="2" type="ORF">XM52_14010</name>
</gene>
<evidence type="ECO:0000313" key="2">
    <source>
        <dbReference type="EMBL" id="KRS17188.1"/>
    </source>
</evidence>
<keyword evidence="1" id="KW-0732">Signal</keyword>
<reference evidence="2 4" key="1">
    <citation type="submission" date="2015-04" db="EMBL/GenBank/DDBJ databases">
        <title>The draft genome sequence of Roseovarius indicus B108T.</title>
        <authorList>
            <person name="Li G."/>
            <person name="Lai Q."/>
            <person name="Shao Z."/>
            <person name="Yan P."/>
        </authorList>
    </citation>
    <scope>NUCLEOTIDE SEQUENCE [LARGE SCALE GENOMIC DNA]</scope>
    <source>
        <strain evidence="2 4">B108</strain>
    </source>
</reference>
<organism evidence="2 4">
    <name type="scientific">Roseovarius indicus</name>
    <dbReference type="NCBI Taxonomy" id="540747"/>
    <lineage>
        <taxon>Bacteria</taxon>
        <taxon>Pseudomonadati</taxon>
        <taxon>Pseudomonadota</taxon>
        <taxon>Alphaproteobacteria</taxon>
        <taxon>Rhodobacterales</taxon>
        <taxon>Roseobacteraceae</taxon>
        <taxon>Roseovarius</taxon>
    </lineage>
</organism>
<dbReference type="KEGG" id="rid:RIdsm_03381"/>
<dbReference type="EMBL" id="LAXI01000008">
    <property type="protein sequence ID" value="KRS17188.1"/>
    <property type="molecule type" value="Genomic_DNA"/>
</dbReference>
<evidence type="ECO:0008006" key="6">
    <source>
        <dbReference type="Google" id="ProtNLM"/>
    </source>
</evidence>
<evidence type="ECO:0000313" key="4">
    <source>
        <dbReference type="Proteomes" id="UP000051401"/>
    </source>
</evidence>
<dbReference type="STRING" id="540747.SAMN04488031_108215"/>
<name>A0A0T5P801_9RHOB</name>
<dbReference type="EMBL" id="CP031598">
    <property type="protein sequence ID" value="QEW27565.1"/>
    <property type="molecule type" value="Genomic_DNA"/>
</dbReference>
<reference evidence="3 5" key="2">
    <citation type="submission" date="2018-08" db="EMBL/GenBank/DDBJ databases">
        <title>Genetic Globetrotter - A new plasmid hitch-hiking vast phylogenetic and geographic distances.</title>
        <authorList>
            <person name="Vollmers J."/>
            <person name="Petersen J."/>
        </authorList>
    </citation>
    <scope>NUCLEOTIDE SEQUENCE [LARGE SCALE GENOMIC DNA]</scope>
    <source>
        <strain evidence="3 5">DSM 26383</strain>
    </source>
</reference>
<dbReference type="AlphaFoldDB" id="A0A0T5P801"/>
<sequence>MRHMIAAVLMTLALALPAKANEDIEKVITSQIDAFLADDFETAFTYASPMIKDIFGTPEKFGQMVRQGYPMVWRPSEVNFLSIDRRGKELWQNVMVRDAEGALYILEYQMIPGEMGWLINAVRVRKATEGTA</sequence>
<dbReference type="Pfam" id="PF16156">
    <property type="entry name" value="DUF4864"/>
    <property type="match status" value="1"/>
</dbReference>
<dbReference type="PATRIC" id="fig|540747.5.peg.5867"/>
<dbReference type="InterPro" id="IPR032347">
    <property type="entry name" value="DUF4864"/>
</dbReference>
<evidence type="ECO:0000313" key="5">
    <source>
        <dbReference type="Proteomes" id="UP000325785"/>
    </source>
</evidence>
<evidence type="ECO:0000313" key="3">
    <source>
        <dbReference type="EMBL" id="QEW27565.1"/>
    </source>
</evidence>
<feature type="chain" id="PRO_5010437427" description="DUF4864 domain-containing protein" evidence="1">
    <location>
        <begin position="21"/>
        <end position="132"/>
    </location>
</feature>
<protein>
    <recommendedName>
        <fullName evidence="6">DUF4864 domain-containing protein</fullName>
    </recommendedName>
</protein>
<dbReference type="RefSeq" id="WP_057816769.1">
    <property type="nucleotide sequence ID" value="NZ_CP031598.1"/>
</dbReference>
<feature type="signal peptide" evidence="1">
    <location>
        <begin position="1"/>
        <end position="20"/>
    </location>
</feature>
<evidence type="ECO:0000256" key="1">
    <source>
        <dbReference type="SAM" id="SignalP"/>
    </source>
</evidence>
<dbReference type="OrthoDB" id="9130422at2"/>
<accession>A0A0T5P801</accession>
<proteinExistence type="predicted"/>
<dbReference type="Proteomes" id="UP000325785">
    <property type="component" value="Chromosome"/>
</dbReference>
<keyword evidence="4" id="KW-1185">Reference proteome</keyword>
<dbReference type="Proteomes" id="UP000051401">
    <property type="component" value="Unassembled WGS sequence"/>
</dbReference>